<dbReference type="SMART" id="SM00184">
    <property type="entry name" value="RING"/>
    <property type="match status" value="1"/>
</dbReference>
<dbReference type="InterPro" id="IPR017907">
    <property type="entry name" value="Znf_RING_CS"/>
</dbReference>
<evidence type="ECO:0000256" key="4">
    <source>
        <dbReference type="PROSITE-ProRule" id="PRU00024"/>
    </source>
</evidence>
<evidence type="ECO:0000259" key="6">
    <source>
        <dbReference type="PROSITE" id="PS50089"/>
    </source>
</evidence>
<evidence type="ECO:0000259" key="7">
    <source>
        <dbReference type="PROSITE" id="PS50119"/>
    </source>
</evidence>
<dbReference type="InterPro" id="IPR001841">
    <property type="entry name" value="Znf_RING"/>
</dbReference>
<dbReference type="InterPro" id="IPR000315">
    <property type="entry name" value="Znf_B-box"/>
</dbReference>
<evidence type="ECO:0000256" key="2">
    <source>
        <dbReference type="ARBA" id="ARBA00022771"/>
    </source>
</evidence>
<dbReference type="SUPFAM" id="SSF57850">
    <property type="entry name" value="RING/U-box"/>
    <property type="match status" value="1"/>
</dbReference>
<evidence type="ECO:0000313" key="8">
    <source>
        <dbReference type="Proteomes" id="UP001652642"/>
    </source>
</evidence>
<keyword evidence="3" id="KW-0862">Zinc</keyword>
<dbReference type="GeneID" id="110071213"/>
<keyword evidence="2 4" id="KW-0863">Zinc-finger</keyword>
<gene>
    <name evidence="9" type="primary">LOC110071213</name>
</gene>
<organism evidence="8 9">
    <name type="scientific">Pogona vitticeps</name>
    <name type="common">central bearded dragon</name>
    <dbReference type="NCBI Taxonomy" id="103695"/>
    <lineage>
        <taxon>Eukaryota</taxon>
        <taxon>Metazoa</taxon>
        <taxon>Chordata</taxon>
        <taxon>Craniata</taxon>
        <taxon>Vertebrata</taxon>
        <taxon>Euteleostomi</taxon>
        <taxon>Lepidosauria</taxon>
        <taxon>Squamata</taxon>
        <taxon>Bifurcata</taxon>
        <taxon>Unidentata</taxon>
        <taxon>Episquamata</taxon>
        <taxon>Toxicofera</taxon>
        <taxon>Iguania</taxon>
        <taxon>Acrodonta</taxon>
        <taxon>Agamidae</taxon>
        <taxon>Amphibolurinae</taxon>
        <taxon>Pogona</taxon>
    </lineage>
</organism>
<accession>A0A6J0SLF0</accession>
<sequence length="371" mass="41651">MAFSLAEDLLCPICLALFQEPHMLSCGHNFCLACLKSCVPEGTCPECRQPFERGDLACNRALGSLARKARRLGLDQEPPLPGDAAAAAAFAFLGHFCEEHDEPLKLFCKQDRVPICVICRDLPEHRGHDFLPTKNAVDYAQKKLKPYLKSLKKKLRDMVINESDQQKEIASLESCTEDTLSYIGKEFGVLHQILHEKEEDIKRQFQELKELNLDEMQDALTSFKDDMSSCTKHIASITAALATTDRVAFLKDFKDLMNEVKEGHFKCVEDDTGNANYEEWGTSDEESDSSDKSPSDSEGEKSAQAEPGDNKGPGAILLEEDKDDSEEEEEEEEGVQDDRLVPVMTEVEEFTASLDFEAWKLMLKSIEPKED</sequence>
<dbReference type="Pfam" id="PF00643">
    <property type="entry name" value="zf-B_box"/>
    <property type="match status" value="1"/>
</dbReference>
<dbReference type="PROSITE" id="PS50119">
    <property type="entry name" value="ZF_BBOX"/>
    <property type="match status" value="1"/>
</dbReference>
<dbReference type="Gene3D" id="3.30.160.60">
    <property type="entry name" value="Classic Zinc Finger"/>
    <property type="match status" value="1"/>
</dbReference>
<protein>
    <submittedName>
        <fullName evidence="9">Nuclear factor 7, brain-like</fullName>
    </submittedName>
</protein>
<evidence type="ECO:0000256" key="1">
    <source>
        <dbReference type="ARBA" id="ARBA00022723"/>
    </source>
</evidence>
<evidence type="ECO:0000313" key="9">
    <source>
        <dbReference type="RefSeq" id="XP_020634589.2"/>
    </source>
</evidence>
<dbReference type="PROSITE" id="PS50089">
    <property type="entry name" value="ZF_RING_2"/>
    <property type="match status" value="1"/>
</dbReference>
<dbReference type="InterPro" id="IPR013083">
    <property type="entry name" value="Znf_RING/FYVE/PHD"/>
</dbReference>
<dbReference type="AlphaFoldDB" id="A0A6J0SLF0"/>
<feature type="domain" description="RING-type" evidence="6">
    <location>
        <begin position="11"/>
        <end position="48"/>
    </location>
</feature>
<dbReference type="InParanoid" id="A0A6J0SLF0"/>
<dbReference type="OrthoDB" id="10620015at2759"/>
<dbReference type="RefSeq" id="XP_020634589.2">
    <property type="nucleotide sequence ID" value="XM_020778930.2"/>
</dbReference>
<dbReference type="InterPro" id="IPR027370">
    <property type="entry name" value="Znf-RING_euk"/>
</dbReference>
<dbReference type="SMART" id="SM00336">
    <property type="entry name" value="BBOX"/>
    <property type="match status" value="1"/>
</dbReference>
<feature type="domain" description="B box-type" evidence="7">
    <location>
        <begin position="96"/>
        <end position="133"/>
    </location>
</feature>
<dbReference type="SUPFAM" id="SSF57845">
    <property type="entry name" value="B-box zinc-binding domain"/>
    <property type="match status" value="1"/>
</dbReference>
<dbReference type="PANTHER" id="PTHR24103">
    <property type="entry name" value="E3 UBIQUITIN-PROTEIN LIGASE TRIM"/>
    <property type="match status" value="1"/>
</dbReference>
<name>A0A6J0SLF0_9SAUR</name>
<keyword evidence="1" id="KW-0479">Metal-binding</keyword>
<dbReference type="Pfam" id="PF13445">
    <property type="entry name" value="zf-RING_UBOX"/>
    <property type="match status" value="1"/>
</dbReference>
<keyword evidence="8" id="KW-1185">Reference proteome</keyword>
<evidence type="ECO:0000256" key="5">
    <source>
        <dbReference type="SAM" id="MobiDB-lite"/>
    </source>
</evidence>
<dbReference type="Gene3D" id="3.30.40.10">
    <property type="entry name" value="Zinc/RING finger domain, C3HC4 (zinc finger)"/>
    <property type="match status" value="1"/>
</dbReference>
<dbReference type="KEGG" id="pvt:110071213"/>
<dbReference type="CDD" id="cd19800">
    <property type="entry name" value="Bbox2_xNF7-like"/>
    <property type="match status" value="1"/>
</dbReference>
<dbReference type="PROSITE" id="PS00518">
    <property type="entry name" value="ZF_RING_1"/>
    <property type="match status" value="1"/>
</dbReference>
<reference evidence="8" key="1">
    <citation type="submission" date="2025-05" db="UniProtKB">
        <authorList>
            <consortium name="RefSeq"/>
        </authorList>
    </citation>
    <scope>NUCLEOTIDE SEQUENCE [LARGE SCALE GENOMIC DNA]</scope>
</reference>
<reference evidence="9" key="2">
    <citation type="submission" date="2025-08" db="UniProtKB">
        <authorList>
            <consortium name="RefSeq"/>
        </authorList>
    </citation>
    <scope>IDENTIFICATION</scope>
</reference>
<dbReference type="Proteomes" id="UP001652642">
    <property type="component" value="Chromosome 2"/>
</dbReference>
<feature type="region of interest" description="Disordered" evidence="5">
    <location>
        <begin position="271"/>
        <end position="342"/>
    </location>
</feature>
<evidence type="ECO:0000256" key="3">
    <source>
        <dbReference type="ARBA" id="ARBA00022833"/>
    </source>
</evidence>
<feature type="compositionally biased region" description="Basic and acidic residues" evidence="5">
    <location>
        <begin position="289"/>
        <end position="303"/>
    </location>
</feature>
<feature type="compositionally biased region" description="Acidic residues" evidence="5">
    <location>
        <begin position="318"/>
        <end position="335"/>
    </location>
</feature>
<proteinExistence type="predicted"/>
<dbReference type="InterPro" id="IPR050143">
    <property type="entry name" value="TRIM/RBCC"/>
</dbReference>